<sequence>MGYDEGSDLSSPVVHNSGEDKIMDQSKKIDDLNVQSDDVENVQEMVGSDVRDDSGGDAHVENTDNLQGEEPVAEEPVVAEIVKEEVLKIDSKMIHISTEDTVPDEDEVAGVREDFKEESSMANDETIDGVVENEEEETMVEDEEKSIDTEMDIDLLITSGLVVSNADQIASHAIKSKITHEPHGVMKSWE</sequence>
<keyword evidence="2" id="KW-1185">Reference proteome</keyword>
<accession>A0ACB9GB81</accession>
<gene>
    <name evidence="1" type="ORF">L2E82_10715</name>
</gene>
<comment type="caution">
    <text evidence="1">The sequence shown here is derived from an EMBL/GenBank/DDBJ whole genome shotgun (WGS) entry which is preliminary data.</text>
</comment>
<evidence type="ECO:0000313" key="2">
    <source>
        <dbReference type="Proteomes" id="UP001055811"/>
    </source>
</evidence>
<reference evidence="1 2" key="2">
    <citation type="journal article" date="2022" name="Mol. Ecol. Resour.">
        <title>The genomes of chicory, endive, great burdock and yacon provide insights into Asteraceae paleo-polyploidization history and plant inulin production.</title>
        <authorList>
            <person name="Fan W."/>
            <person name="Wang S."/>
            <person name="Wang H."/>
            <person name="Wang A."/>
            <person name="Jiang F."/>
            <person name="Liu H."/>
            <person name="Zhao H."/>
            <person name="Xu D."/>
            <person name="Zhang Y."/>
        </authorList>
    </citation>
    <scope>NUCLEOTIDE SEQUENCE [LARGE SCALE GENOMIC DNA]</scope>
    <source>
        <strain evidence="2">cv. Punajuju</strain>
        <tissue evidence="1">Leaves</tissue>
    </source>
</reference>
<dbReference type="EMBL" id="CM042010">
    <property type="protein sequence ID" value="KAI3780727.1"/>
    <property type="molecule type" value="Genomic_DNA"/>
</dbReference>
<name>A0ACB9GB81_CICIN</name>
<organism evidence="1 2">
    <name type="scientific">Cichorium intybus</name>
    <name type="common">Chicory</name>
    <dbReference type="NCBI Taxonomy" id="13427"/>
    <lineage>
        <taxon>Eukaryota</taxon>
        <taxon>Viridiplantae</taxon>
        <taxon>Streptophyta</taxon>
        <taxon>Embryophyta</taxon>
        <taxon>Tracheophyta</taxon>
        <taxon>Spermatophyta</taxon>
        <taxon>Magnoliopsida</taxon>
        <taxon>eudicotyledons</taxon>
        <taxon>Gunneridae</taxon>
        <taxon>Pentapetalae</taxon>
        <taxon>asterids</taxon>
        <taxon>campanulids</taxon>
        <taxon>Asterales</taxon>
        <taxon>Asteraceae</taxon>
        <taxon>Cichorioideae</taxon>
        <taxon>Cichorieae</taxon>
        <taxon>Cichoriinae</taxon>
        <taxon>Cichorium</taxon>
    </lineage>
</organism>
<evidence type="ECO:0000313" key="1">
    <source>
        <dbReference type="EMBL" id="KAI3780727.1"/>
    </source>
</evidence>
<reference evidence="2" key="1">
    <citation type="journal article" date="2022" name="Mol. Ecol. Resour.">
        <title>The genomes of chicory, endive, great burdock and yacon provide insights into Asteraceae palaeo-polyploidization history and plant inulin production.</title>
        <authorList>
            <person name="Fan W."/>
            <person name="Wang S."/>
            <person name="Wang H."/>
            <person name="Wang A."/>
            <person name="Jiang F."/>
            <person name="Liu H."/>
            <person name="Zhao H."/>
            <person name="Xu D."/>
            <person name="Zhang Y."/>
        </authorList>
    </citation>
    <scope>NUCLEOTIDE SEQUENCE [LARGE SCALE GENOMIC DNA]</scope>
    <source>
        <strain evidence="2">cv. Punajuju</strain>
    </source>
</reference>
<dbReference type="Proteomes" id="UP001055811">
    <property type="component" value="Linkage Group LG02"/>
</dbReference>
<proteinExistence type="predicted"/>
<protein>
    <submittedName>
        <fullName evidence="1">Uncharacterized protein</fullName>
    </submittedName>
</protein>